<dbReference type="Proteomes" id="UP000194761">
    <property type="component" value="Unassembled WGS sequence"/>
</dbReference>
<dbReference type="RefSeq" id="WP_086570126.1">
    <property type="nucleotide sequence ID" value="NZ_NGFP01000027.1"/>
</dbReference>
<reference evidence="3 4" key="1">
    <citation type="submission" date="2017-05" db="EMBL/GenBank/DDBJ databases">
        <title>Biotechnological potential of actinobacteria isolated from South African environments.</title>
        <authorList>
            <person name="Le Roes-Hill M."/>
            <person name="Prins A."/>
            <person name="Durrell K.A."/>
        </authorList>
    </citation>
    <scope>NUCLEOTIDE SEQUENCE [LARGE SCALE GENOMIC DNA]</scope>
    <source>
        <strain evidence="3">M26</strain>
    </source>
</reference>
<evidence type="ECO:0000313" key="3">
    <source>
        <dbReference type="EMBL" id="OUC98031.1"/>
    </source>
</evidence>
<dbReference type="GO" id="GO:0006313">
    <property type="term" value="P:DNA transposition"/>
    <property type="evidence" value="ECO:0007669"/>
    <property type="project" value="InterPro"/>
</dbReference>
<feature type="region of interest" description="Disordered" evidence="1">
    <location>
        <begin position="193"/>
        <end position="219"/>
    </location>
</feature>
<evidence type="ECO:0000259" key="2">
    <source>
        <dbReference type="Pfam" id="PF01526"/>
    </source>
</evidence>
<comment type="caution">
    <text evidence="3">The sequence shown here is derived from an EMBL/GenBank/DDBJ whole genome shotgun (WGS) entry which is preliminary data.</text>
</comment>
<dbReference type="AlphaFoldDB" id="A0A243RSQ1"/>
<name>A0A243RSQ1_9ACTN</name>
<proteinExistence type="predicted"/>
<evidence type="ECO:0000313" key="4">
    <source>
        <dbReference type="Proteomes" id="UP000194761"/>
    </source>
</evidence>
<feature type="domain" description="Tn3 transposase DDE" evidence="2">
    <location>
        <begin position="27"/>
        <end position="177"/>
    </location>
</feature>
<protein>
    <recommendedName>
        <fullName evidence="2">Tn3 transposase DDE domain-containing protein</fullName>
    </recommendedName>
</protein>
<dbReference type="InterPro" id="IPR002513">
    <property type="entry name" value="Tn3_Tnp_DDE_dom"/>
</dbReference>
<dbReference type="EMBL" id="NGFP01000027">
    <property type="protein sequence ID" value="OUC98031.1"/>
    <property type="molecule type" value="Genomic_DNA"/>
</dbReference>
<dbReference type="Pfam" id="PF01526">
    <property type="entry name" value="DDE_Tnp_Tn3"/>
    <property type="match status" value="1"/>
</dbReference>
<keyword evidence="4" id="KW-1185">Reference proteome</keyword>
<sequence length="304" mass="32360">MLKFFEQEGRFPRHAGEVPKAAVDQVPSGLTGMVADKPIDWKIIAQQYDQMVKYATALRLGTAEAEQVLRRFTRGGPKHPTYKAIEELGKAVKSIFVAEYVTAPELRRKIHEDLQVVGNWNSANTDLFYGSAGTLPGSDKEHQEVSMLSLRLLQSALVFINTLLVQSVLKGPSATGALPWNHATARRVPPFAAAPSAHVGPGHSRPRSSGARAEAQKTFRPALSSPVGSVGYGRAGVDRAKKQRPVAGATGCGMHRQGARVGRRCARGFDGDLWALSQLVAAAGQVGGLGGVAGQLNSPVVGRA</sequence>
<evidence type="ECO:0000256" key="1">
    <source>
        <dbReference type="SAM" id="MobiDB-lite"/>
    </source>
</evidence>
<organism evidence="3 4">
    <name type="scientific">Streptosporangium minutum</name>
    <dbReference type="NCBI Taxonomy" id="569862"/>
    <lineage>
        <taxon>Bacteria</taxon>
        <taxon>Bacillati</taxon>
        <taxon>Actinomycetota</taxon>
        <taxon>Actinomycetes</taxon>
        <taxon>Streptosporangiales</taxon>
        <taxon>Streptosporangiaceae</taxon>
        <taxon>Streptosporangium</taxon>
    </lineage>
</organism>
<accession>A0A243RSQ1</accession>
<gene>
    <name evidence="3" type="ORF">CA984_08820</name>
</gene>
<dbReference type="GO" id="GO:0004803">
    <property type="term" value="F:transposase activity"/>
    <property type="evidence" value="ECO:0007669"/>
    <property type="project" value="InterPro"/>
</dbReference>